<keyword evidence="3" id="KW-0274">FAD</keyword>
<feature type="domain" description="FAD-binding" evidence="5">
    <location>
        <begin position="16"/>
        <end position="147"/>
    </location>
</feature>
<dbReference type="PANTHER" id="PTHR43004:SF19">
    <property type="entry name" value="BINDING MONOOXYGENASE, PUTATIVE (JCVI)-RELATED"/>
    <property type="match status" value="1"/>
</dbReference>
<dbReference type="AlphaFoldDB" id="A0A0G4ELY2"/>
<dbReference type="Proteomes" id="UP000041254">
    <property type="component" value="Unassembled WGS sequence"/>
</dbReference>
<gene>
    <name evidence="6" type="ORF">Vbra_7801</name>
</gene>
<dbReference type="PhylomeDB" id="A0A0G4ELY2"/>
<accession>A0A0G4ELY2</accession>
<evidence type="ECO:0000256" key="3">
    <source>
        <dbReference type="ARBA" id="ARBA00022827"/>
    </source>
</evidence>
<dbReference type="InParanoid" id="A0A0G4ELY2"/>
<keyword evidence="2" id="KW-0285">Flavoprotein</keyword>
<dbReference type="Gene3D" id="3.50.50.60">
    <property type="entry name" value="FAD/NAD(P)-binding domain"/>
    <property type="match status" value="2"/>
</dbReference>
<dbReference type="Pfam" id="PF01494">
    <property type="entry name" value="FAD_binding_3"/>
    <property type="match status" value="2"/>
</dbReference>
<feature type="region of interest" description="Disordered" evidence="4">
    <location>
        <begin position="186"/>
        <end position="221"/>
    </location>
</feature>
<name>A0A0G4ELY2_VITBC</name>
<keyword evidence="7" id="KW-1185">Reference proteome</keyword>
<dbReference type="InterPro" id="IPR036188">
    <property type="entry name" value="FAD/NAD-bd_sf"/>
</dbReference>
<sequence length="766" mass="84179">MLSLRLPPPHVELPDETDVIILGAGPTGLSLALDLARRGVDFLLLDRMPRHVDTSRALGVQPRTLEIFEDVGVIDEVLREGVKMKGERVFVDGSVAFDWTYDKCDSHYALPIALEQTETERILTERIVQLGYGHRIRRPVEVLAIKVGNAHHEGVEVLVQPNAVVTPSLRFPQPFLTPKTTPLTATTLSSECTTRFTDRDSRSADDSPSDPLNLSASWEREMTPSVRSHCSSESIATLMNIADERQGDGGRYGATTHREHSSAGHHSLSHHHHRPPGGGLRRVRGRYLVGCDGARSLVRKTLGIRFEGTTLPNEFIVATTKMVWGVPNDRNRFNTITANGHMLSCLALSDDRWRIIAIRRMAVTDPDIVLDNRYYKEPPSHAELQDIVSAVVPGTVLQRVYWGSVYSINSRCASTFRVGNAFIAGDAAHVHPPLGHQGMNVGISDAHNLAWKLAMVVKGNAAPALLDSYDHERRPIAESIVNYTSIGYKDLIEAKGWVTWALRNVLPLVLGSGPVNRHISGAMSQTTLRYPTDHKMIGSGHIPGAVRPGDRCPDTSLGLIPEGRRGPRTQFTRLHKLLCGPHHTLLLVLRVSLGNEGPSAPSRSWFAFLTDECTANRNHDVTQDTISDTFEDLLQVACESVGRIGIASGCPWGGCSVAVILTAGKAAIIPSSMGGGSLNSIGKHIRDRLGGMSQLEVHPSDFCVCWDLEGEVVKKLRLNLQPAWGNAGAFVMVRPDRHVSHIGYAGDHLAEREYIDHLERFYTLRP</sequence>
<evidence type="ECO:0000256" key="2">
    <source>
        <dbReference type="ARBA" id="ARBA00022630"/>
    </source>
</evidence>
<feature type="domain" description="FAD-binding" evidence="5">
    <location>
        <begin position="279"/>
        <end position="482"/>
    </location>
</feature>
<dbReference type="OrthoDB" id="1716816at2759"/>
<evidence type="ECO:0000256" key="1">
    <source>
        <dbReference type="ARBA" id="ARBA00001974"/>
    </source>
</evidence>
<feature type="compositionally biased region" description="Basic and acidic residues" evidence="4">
    <location>
        <begin position="196"/>
        <end position="205"/>
    </location>
</feature>
<dbReference type="PANTHER" id="PTHR43004">
    <property type="entry name" value="TRK SYSTEM POTASSIUM UPTAKE PROTEIN"/>
    <property type="match status" value="1"/>
</dbReference>
<dbReference type="GO" id="GO:0071949">
    <property type="term" value="F:FAD binding"/>
    <property type="evidence" value="ECO:0007669"/>
    <property type="project" value="InterPro"/>
</dbReference>
<evidence type="ECO:0000256" key="4">
    <source>
        <dbReference type="SAM" id="MobiDB-lite"/>
    </source>
</evidence>
<dbReference type="VEuPathDB" id="CryptoDB:Vbra_7801"/>
<dbReference type="Gene3D" id="3.30.9.10">
    <property type="entry name" value="D-Amino Acid Oxidase, subunit A, domain 2"/>
    <property type="match status" value="1"/>
</dbReference>
<dbReference type="GO" id="GO:0016709">
    <property type="term" value="F:oxidoreductase activity, acting on paired donors, with incorporation or reduction of molecular oxygen, NAD(P)H as one donor, and incorporation of one atom of oxygen"/>
    <property type="evidence" value="ECO:0007669"/>
    <property type="project" value="UniProtKB-ARBA"/>
</dbReference>
<dbReference type="InterPro" id="IPR050641">
    <property type="entry name" value="RIFMO-like"/>
</dbReference>
<feature type="compositionally biased region" description="Basic residues" evidence="4">
    <location>
        <begin position="267"/>
        <end position="281"/>
    </location>
</feature>
<dbReference type="InterPro" id="IPR002938">
    <property type="entry name" value="FAD-bd"/>
</dbReference>
<comment type="cofactor">
    <cofactor evidence="1">
        <name>FAD</name>
        <dbReference type="ChEBI" id="CHEBI:57692"/>
    </cofactor>
</comment>
<evidence type="ECO:0000313" key="6">
    <source>
        <dbReference type="EMBL" id="CEL98024.1"/>
    </source>
</evidence>
<dbReference type="EMBL" id="CDMY01000261">
    <property type="protein sequence ID" value="CEL98024.1"/>
    <property type="molecule type" value="Genomic_DNA"/>
</dbReference>
<feature type="region of interest" description="Disordered" evidence="4">
    <location>
        <begin position="245"/>
        <end position="281"/>
    </location>
</feature>
<dbReference type="STRING" id="1169540.A0A0G4ELY2"/>
<protein>
    <recommendedName>
        <fullName evidence="5">FAD-binding domain-containing protein</fullName>
    </recommendedName>
</protein>
<evidence type="ECO:0000313" key="7">
    <source>
        <dbReference type="Proteomes" id="UP000041254"/>
    </source>
</evidence>
<dbReference type="SUPFAM" id="SSF51905">
    <property type="entry name" value="FAD/NAD(P)-binding domain"/>
    <property type="match status" value="1"/>
</dbReference>
<evidence type="ECO:0000259" key="5">
    <source>
        <dbReference type="Pfam" id="PF01494"/>
    </source>
</evidence>
<proteinExistence type="predicted"/>
<organism evidence="6 7">
    <name type="scientific">Vitrella brassicaformis (strain CCMP3155)</name>
    <dbReference type="NCBI Taxonomy" id="1169540"/>
    <lineage>
        <taxon>Eukaryota</taxon>
        <taxon>Sar</taxon>
        <taxon>Alveolata</taxon>
        <taxon>Colpodellida</taxon>
        <taxon>Vitrellaceae</taxon>
        <taxon>Vitrella</taxon>
    </lineage>
</organism>
<reference evidence="6 7" key="1">
    <citation type="submission" date="2014-11" db="EMBL/GenBank/DDBJ databases">
        <authorList>
            <person name="Zhu J."/>
            <person name="Qi W."/>
            <person name="Song R."/>
        </authorList>
    </citation>
    <scope>NUCLEOTIDE SEQUENCE [LARGE SCALE GENOMIC DNA]</scope>
</reference>